<dbReference type="EMBL" id="BN001307">
    <property type="protein sequence ID" value="CBF84408.1"/>
    <property type="molecule type" value="Genomic_DNA"/>
</dbReference>
<proteinExistence type="predicted"/>
<dbReference type="KEGG" id="ani:ANIA_09040"/>
<protein>
    <submittedName>
        <fullName evidence="2">Uncharacterized protein</fullName>
    </submittedName>
</protein>
<dbReference type="GeneID" id="2868191"/>
<dbReference type="AlphaFoldDB" id="Q5ARP0"/>
<reference evidence="3" key="1">
    <citation type="journal article" date="2005" name="Nature">
        <title>Sequencing of Aspergillus nidulans and comparative analysis with A. fumigatus and A. oryzae.</title>
        <authorList>
            <person name="Galagan J.E."/>
            <person name="Calvo S.E."/>
            <person name="Cuomo C."/>
            <person name="Ma L.J."/>
            <person name="Wortman J.R."/>
            <person name="Batzoglou S."/>
            <person name="Lee S.I."/>
            <person name="Basturkmen M."/>
            <person name="Spevak C.C."/>
            <person name="Clutterbuck J."/>
            <person name="Kapitonov V."/>
            <person name="Jurka J."/>
            <person name="Scazzocchio C."/>
            <person name="Farman M."/>
            <person name="Butler J."/>
            <person name="Purcell S."/>
            <person name="Harris S."/>
            <person name="Braus G.H."/>
            <person name="Draht O."/>
            <person name="Busch S."/>
            <person name="D'Enfert C."/>
            <person name="Bouchier C."/>
            <person name="Goldman G.H."/>
            <person name="Bell-Pedersen D."/>
            <person name="Griffiths-Jones S."/>
            <person name="Doonan J.H."/>
            <person name="Yu J."/>
            <person name="Vienken K."/>
            <person name="Pain A."/>
            <person name="Freitag M."/>
            <person name="Selker E.U."/>
            <person name="Archer D.B."/>
            <person name="Penalva M.A."/>
            <person name="Oakley B.R."/>
            <person name="Momany M."/>
            <person name="Tanaka T."/>
            <person name="Kumagai T."/>
            <person name="Asai K."/>
            <person name="Machida M."/>
            <person name="Nierman W.C."/>
            <person name="Denning D.W."/>
            <person name="Caddick M."/>
            <person name="Hynes M."/>
            <person name="Paoletti M."/>
            <person name="Fischer R."/>
            <person name="Miller B."/>
            <person name="Dyer P."/>
            <person name="Sachs M.S."/>
            <person name="Osmani S.A."/>
            <person name="Birren B.W."/>
        </authorList>
    </citation>
    <scope>NUCLEOTIDE SEQUENCE [LARGE SCALE GENOMIC DNA]</scope>
    <source>
        <strain evidence="3">FGSC A4 / ATCC 38163 / CBS 112.46 / NRRL 194 / M139</strain>
    </source>
</reference>
<gene>
    <name evidence="2" type="ORF">ANIA_09040</name>
</gene>
<sequence length="179" mass="20227">MWLTRGFSRITETLSSLFCRSHSQSHSCSQTRERTRSAFNEGELEGESGWQTCRPRHLTERRLSGFQPPPTEEEYTSSFFHGWYLPYNVRGLSQVEPEPEPEPAPEADVELEDLPRYEHPPAYTNRSPPAEAHEIGSNSRNESLDVTECRPAPGLSNEPDTMAVTGQPDNAPNDRRGPT</sequence>
<dbReference type="InParanoid" id="Q5ARP0"/>
<evidence type="ECO:0000256" key="1">
    <source>
        <dbReference type="SAM" id="MobiDB-lite"/>
    </source>
</evidence>
<dbReference type="VEuPathDB" id="FungiDB:AN9040"/>
<organism evidence="2 3">
    <name type="scientific">Emericella nidulans (strain FGSC A4 / ATCC 38163 / CBS 112.46 / NRRL 194 / M139)</name>
    <name type="common">Aspergillus nidulans</name>
    <dbReference type="NCBI Taxonomy" id="227321"/>
    <lineage>
        <taxon>Eukaryota</taxon>
        <taxon>Fungi</taxon>
        <taxon>Dikarya</taxon>
        <taxon>Ascomycota</taxon>
        <taxon>Pezizomycotina</taxon>
        <taxon>Eurotiomycetes</taxon>
        <taxon>Eurotiomycetidae</taxon>
        <taxon>Eurotiales</taxon>
        <taxon>Aspergillaceae</taxon>
        <taxon>Aspergillus</taxon>
        <taxon>Aspergillus subgen. Nidulantes</taxon>
    </lineage>
</organism>
<evidence type="ECO:0000313" key="2">
    <source>
        <dbReference type="EMBL" id="CBF84408.1"/>
    </source>
</evidence>
<keyword evidence="3" id="KW-1185">Reference proteome</keyword>
<name>Q5ARP0_EMENI</name>
<feature type="compositionally biased region" description="Acidic residues" evidence="1">
    <location>
        <begin position="97"/>
        <end position="112"/>
    </location>
</feature>
<feature type="region of interest" description="Disordered" evidence="1">
    <location>
        <begin position="93"/>
        <end position="179"/>
    </location>
</feature>
<accession>Q5ARP0</accession>
<dbReference type="HOGENOM" id="CLU_1503423_0_0_1"/>
<reference evidence="3" key="2">
    <citation type="journal article" date="2009" name="Fungal Genet. Biol.">
        <title>The 2008 update of the Aspergillus nidulans genome annotation: a community effort.</title>
        <authorList>
            <person name="Wortman J.R."/>
            <person name="Gilsenan J.M."/>
            <person name="Joardar V."/>
            <person name="Deegan J."/>
            <person name="Clutterbuck J."/>
            <person name="Andersen M.R."/>
            <person name="Archer D."/>
            <person name="Bencina M."/>
            <person name="Braus G."/>
            <person name="Coutinho P."/>
            <person name="von Dohren H."/>
            <person name="Doonan J."/>
            <person name="Driessen A.J."/>
            <person name="Durek P."/>
            <person name="Espeso E."/>
            <person name="Fekete E."/>
            <person name="Flipphi M."/>
            <person name="Estrada C.G."/>
            <person name="Geysens S."/>
            <person name="Goldman G."/>
            <person name="de Groot P.W."/>
            <person name="Hansen K."/>
            <person name="Harris S.D."/>
            <person name="Heinekamp T."/>
            <person name="Helmstaedt K."/>
            <person name="Henrissat B."/>
            <person name="Hofmann G."/>
            <person name="Homan T."/>
            <person name="Horio T."/>
            <person name="Horiuchi H."/>
            <person name="James S."/>
            <person name="Jones M."/>
            <person name="Karaffa L."/>
            <person name="Karanyi Z."/>
            <person name="Kato M."/>
            <person name="Keller N."/>
            <person name="Kelly D.E."/>
            <person name="Kiel J.A."/>
            <person name="Kim J.M."/>
            <person name="van der Klei I.J."/>
            <person name="Klis F.M."/>
            <person name="Kovalchuk A."/>
            <person name="Krasevec N."/>
            <person name="Kubicek C.P."/>
            <person name="Liu B."/>
            <person name="Maccabe A."/>
            <person name="Meyer V."/>
            <person name="Mirabito P."/>
            <person name="Miskei M."/>
            <person name="Mos M."/>
            <person name="Mullins J."/>
            <person name="Nelson D.R."/>
            <person name="Nielsen J."/>
            <person name="Oakley B.R."/>
            <person name="Osmani S.A."/>
            <person name="Pakula T."/>
            <person name="Paszewski A."/>
            <person name="Paulsen I."/>
            <person name="Pilsyk S."/>
            <person name="Pocsi I."/>
            <person name="Punt P.J."/>
            <person name="Ram A.F."/>
            <person name="Ren Q."/>
            <person name="Robellet X."/>
            <person name="Robson G."/>
            <person name="Seiboth B."/>
            <person name="van Solingen P."/>
            <person name="Specht T."/>
            <person name="Sun J."/>
            <person name="Taheri-Talesh N."/>
            <person name="Takeshita N."/>
            <person name="Ussery D."/>
            <person name="vanKuyk P.A."/>
            <person name="Visser H."/>
            <person name="van de Vondervoort P.J."/>
            <person name="de Vries R.P."/>
            <person name="Walton J."/>
            <person name="Xiang X."/>
            <person name="Xiong Y."/>
            <person name="Zeng A.P."/>
            <person name="Brandt B.W."/>
            <person name="Cornell M.J."/>
            <person name="van den Hondel C.A."/>
            <person name="Visser J."/>
            <person name="Oliver S.G."/>
            <person name="Turner G."/>
        </authorList>
    </citation>
    <scope>GENOME REANNOTATION</scope>
    <source>
        <strain evidence="3">FGSC A4 / ATCC 38163 / CBS 112.46 / NRRL 194 / M139</strain>
    </source>
</reference>
<evidence type="ECO:0000313" key="3">
    <source>
        <dbReference type="Proteomes" id="UP000000560"/>
    </source>
</evidence>
<dbReference type="Proteomes" id="UP000000560">
    <property type="component" value="Chromosome VII"/>
</dbReference>
<accession>C8VKQ8</accession>
<dbReference type="RefSeq" id="XP_682309.1">
    <property type="nucleotide sequence ID" value="XM_677217.1"/>
</dbReference>